<proteinExistence type="predicted"/>
<dbReference type="Proteomes" id="UP000192721">
    <property type="component" value="Unassembled WGS sequence"/>
</dbReference>
<evidence type="ECO:0000256" key="10">
    <source>
        <dbReference type="ARBA" id="ARBA00048523"/>
    </source>
</evidence>
<keyword evidence="4" id="KW-0028">Amino-acid biosynthesis</keyword>
<evidence type="ECO:0000256" key="6">
    <source>
        <dbReference type="ARBA" id="ARBA00022801"/>
    </source>
</evidence>
<dbReference type="InterPro" id="IPR023214">
    <property type="entry name" value="HAD_sf"/>
</dbReference>
<accession>A0A1W0CKW5</accession>
<keyword evidence="5" id="KW-0479">Metal-binding</keyword>
<dbReference type="PANTHER" id="PTHR43344">
    <property type="entry name" value="PHOSPHOSERINE PHOSPHATASE"/>
    <property type="match status" value="1"/>
</dbReference>
<name>A0A1W0CKW5_9NEIS</name>
<dbReference type="EMBL" id="MUKV01000027">
    <property type="protein sequence ID" value="OQS35447.1"/>
    <property type="molecule type" value="Genomic_DNA"/>
</dbReference>
<gene>
    <name evidence="12" type="ORF">B0T45_17485</name>
</gene>
<feature type="signal peptide" evidence="11">
    <location>
        <begin position="1"/>
        <end position="23"/>
    </location>
</feature>
<evidence type="ECO:0000256" key="1">
    <source>
        <dbReference type="ARBA" id="ARBA00001946"/>
    </source>
</evidence>
<comment type="pathway">
    <text evidence="2">Amino-acid biosynthesis; L-serine biosynthesis; L-serine from 3-phospho-D-glycerate: step 3/3.</text>
</comment>
<dbReference type="InterPro" id="IPR036412">
    <property type="entry name" value="HAD-like_sf"/>
</dbReference>
<sequence>MKQLKVLATLLLSLVFWARPAAAETELKHWPPKIAERLNSMIKANAHKGEYAVFDMDNTSYRYDLEEALLPYMEAKGLLSRERLDPSLKLIPFRDEPGRLESLYSYYLRLCEIDELICYPWAAQVFSGLTLRQLKTQVDALMASGSPVPVRYFHQGKVVEGSVPAPRVFTGMVELYTKLQENGIAVYVMTAASEELVRMVASDPRYGYQVPPQNVLGINLLLKDRSSGELTTSRLQIKRGGYEPERNLDLELTPYLMNPMTWYEGKAGTILGWIDQWRKPVLVAGDTPQSDGYMLLNSTDTAKGGLRLWVDRKAGYWDRIRNWSREAAKQQRKLGQPATADRNWLVVRPEQIQ</sequence>
<dbReference type="AlphaFoldDB" id="A0A1W0CKW5"/>
<comment type="catalytic activity">
    <reaction evidence="9">
        <text>O-phospho-L-serine + H2O = L-serine + phosphate</text>
        <dbReference type="Rhea" id="RHEA:21208"/>
        <dbReference type="ChEBI" id="CHEBI:15377"/>
        <dbReference type="ChEBI" id="CHEBI:33384"/>
        <dbReference type="ChEBI" id="CHEBI:43474"/>
        <dbReference type="ChEBI" id="CHEBI:57524"/>
        <dbReference type="EC" id="3.1.3.3"/>
    </reaction>
</comment>
<organism evidence="12 13">
    <name type="scientific">Chromobacterium haemolyticum</name>
    <dbReference type="NCBI Taxonomy" id="394935"/>
    <lineage>
        <taxon>Bacteria</taxon>
        <taxon>Pseudomonadati</taxon>
        <taxon>Pseudomonadota</taxon>
        <taxon>Betaproteobacteria</taxon>
        <taxon>Neisseriales</taxon>
        <taxon>Chromobacteriaceae</taxon>
        <taxon>Chromobacterium</taxon>
    </lineage>
</organism>
<keyword evidence="8" id="KW-0718">Serine biosynthesis</keyword>
<protein>
    <recommendedName>
        <fullName evidence="3">phosphoserine phosphatase</fullName>
        <ecNumber evidence="3">3.1.3.3</ecNumber>
    </recommendedName>
</protein>
<comment type="caution">
    <text evidence="12">The sequence shown here is derived from an EMBL/GenBank/DDBJ whole genome shotgun (WGS) entry which is preliminary data.</text>
</comment>
<comment type="catalytic activity">
    <reaction evidence="10">
        <text>O-phospho-D-serine + H2O = D-serine + phosphate</text>
        <dbReference type="Rhea" id="RHEA:24873"/>
        <dbReference type="ChEBI" id="CHEBI:15377"/>
        <dbReference type="ChEBI" id="CHEBI:35247"/>
        <dbReference type="ChEBI" id="CHEBI:43474"/>
        <dbReference type="ChEBI" id="CHEBI:58680"/>
        <dbReference type="EC" id="3.1.3.3"/>
    </reaction>
</comment>
<evidence type="ECO:0000256" key="2">
    <source>
        <dbReference type="ARBA" id="ARBA00005135"/>
    </source>
</evidence>
<dbReference type="SUPFAM" id="SSF56784">
    <property type="entry name" value="HAD-like"/>
    <property type="match status" value="1"/>
</dbReference>
<dbReference type="RefSeq" id="WP_081556349.1">
    <property type="nucleotide sequence ID" value="NZ_MUKV01000027.1"/>
</dbReference>
<evidence type="ECO:0000313" key="12">
    <source>
        <dbReference type="EMBL" id="OQS35447.1"/>
    </source>
</evidence>
<keyword evidence="7" id="KW-0460">Magnesium</keyword>
<evidence type="ECO:0000256" key="8">
    <source>
        <dbReference type="ARBA" id="ARBA00023299"/>
    </source>
</evidence>
<comment type="cofactor">
    <cofactor evidence="1">
        <name>Mg(2+)</name>
        <dbReference type="ChEBI" id="CHEBI:18420"/>
    </cofactor>
</comment>
<evidence type="ECO:0000256" key="5">
    <source>
        <dbReference type="ARBA" id="ARBA00022723"/>
    </source>
</evidence>
<dbReference type="GO" id="GO:0036424">
    <property type="term" value="F:L-phosphoserine phosphatase activity"/>
    <property type="evidence" value="ECO:0007669"/>
    <property type="project" value="TreeGrafter"/>
</dbReference>
<keyword evidence="11" id="KW-0732">Signal</keyword>
<dbReference type="GO" id="GO:0000287">
    <property type="term" value="F:magnesium ion binding"/>
    <property type="evidence" value="ECO:0007669"/>
    <property type="project" value="TreeGrafter"/>
</dbReference>
<dbReference type="EC" id="3.1.3.3" evidence="3"/>
<evidence type="ECO:0000256" key="3">
    <source>
        <dbReference type="ARBA" id="ARBA00012640"/>
    </source>
</evidence>
<dbReference type="PANTHER" id="PTHR43344:SF2">
    <property type="entry name" value="PHOSPHOSERINE PHOSPHATASE"/>
    <property type="match status" value="1"/>
</dbReference>
<dbReference type="Gene3D" id="3.40.50.1000">
    <property type="entry name" value="HAD superfamily/HAD-like"/>
    <property type="match status" value="1"/>
</dbReference>
<evidence type="ECO:0000313" key="13">
    <source>
        <dbReference type="Proteomes" id="UP000192721"/>
    </source>
</evidence>
<evidence type="ECO:0000256" key="4">
    <source>
        <dbReference type="ARBA" id="ARBA00022605"/>
    </source>
</evidence>
<evidence type="ECO:0000256" key="7">
    <source>
        <dbReference type="ARBA" id="ARBA00022842"/>
    </source>
</evidence>
<evidence type="ECO:0000256" key="11">
    <source>
        <dbReference type="SAM" id="SignalP"/>
    </source>
</evidence>
<feature type="chain" id="PRO_5012212893" description="phosphoserine phosphatase" evidence="11">
    <location>
        <begin position="24"/>
        <end position="353"/>
    </location>
</feature>
<dbReference type="Gene3D" id="1.20.1440.310">
    <property type="match status" value="1"/>
</dbReference>
<dbReference type="InterPro" id="IPR050582">
    <property type="entry name" value="HAD-like_SerB"/>
</dbReference>
<dbReference type="GO" id="GO:0005737">
    <property type="term" value="C:cytoplasm"/>
    <property type="evidence" value="ECO:0007669"/>
    <property type="project" value="TreeGrafter"/>
</dbReference>
<keyword evidence="6" id="KW-0378">Hydrolase</keyword>
<evidence type="ECO:0000256" key="9">
    <source>
        <dbReference type="ARBA" id="ARBA00048138"/>
    </source>
</evidence>
<reference evidence="12 13" key="1">
    <citation type="submission" date="2017-02" db="EMBL/GenBank/DDBJ databases">
        <title>Chromobacterium haemolyticum H5244.</title>
        <authorList>
            <person name="Gulvik C.A."/>
        </authorList>
    </citation>
    <scope>NUCLEOTIDE SEQUENCE [LARGE SCALE GENOMIC DNA]</scope>
    <source>
        <strain evidence="12 13">H5244</strain>
    </source>
</reference>
<dbReference type="GO" id="GO:0006564">
    <property type="term" value="P:L-serine biosynthetic process"/>
    <property type="evidence" value="ECO:0007669"/>
    <property type="project" value="UniProtKB-KW"/>
</dbReference>